<sequence>MSNGGDYMYLGLSISPIGAVIGGTITGLIALVLYSKIKG</sequence>
<dbReference type="AlphaFoldDB" id="A0AAX2CP30"/>
<keyword evidence="1" id="KW-1133">Transmembrane helix</keyword>
<name>A0AAX2CP30_9BACI</name>
<reference evidence="2 3" key="1">
    <citation type="submission" date="2016-08" db="EMBL/GenBank/DDBJ databases">
        <authorList>
            <person name="Loux V."/>
            <person name="Rue O."/>
        </authorList>
    </citation>
    <scope>NUCLEOTIDE SEQUENCE [LARGE SCALE GENOMIC DNA]</scope>
    <source>
        <strain evidence="2 3">AFSSA_08CEB44bac</strain>
    </source>
</reference>
<dbReference type="EMBL" id="FMIK01000072">
    <property type="protein sequence ID" value="SCM08599.1"/>
    <property type="molecule type" value="Genomic_DNA"/>
</dbReference>
<evidence type="ECO:0000256" key="1">
    <source>
        <dbReference type="SAM" id="Phobius"/>
    </source>
</evidence>
<protein>
    <submittedName>
        <fullName evidence="2">Uncharacterized protein</fullName>
    </submittedName>
</protein>
<evidence type="ECO:0000313" key="2">
    <source>
        <dbReference type="EMBL" id="SCM08599.1"/>
    </source>
</evidence>
<comment type="caution">
    <text evidence="2">The sequence shown here is derived from an EMBL/GenBank/DDBJ whole genome shotgun (WGS) entry which is preliminary data.</text>
</comment>
<organism evidence="2 3">
    <name type="scientific">Bacillus cytotoxicus</name>
    <dbReference type="NCBI Taxonomy" id="580165"/>
    <lineage>
        <taxon>Bacteria</taxon>
        <taxon>Bacillati</taxon>
        <taxon>Bacillota</taxon>
        <taxon>Bacilli</taxon>
        <taxon>Bacillales</taxon>
        <taxon>Bacillaceae</taxon>
        <taxon>Bacillus</taxon>
        <taxon>Bacillus cereus group</taxon>
    </lineage>
</organism>
<keyword evidence="1" id="KW-0472">Membrane</keyword>
<dbReference type="Proteomes" id="UP000242164">
    <property type="component" value="Unassembled WGS sequence"/>
</dbReference>
<keyword evidence="1" id="KW-0812">Transmembrane</keyword>
<feature type="transmembrane region" description="Helical" evidence="1">
    <location>
        <begin position="12"/>
        <end position="34"/>
    </location>
</feature>
<evidence type="ECO:0000313" key="3">
    <source>
        <dbReference type="Proteomes" id="UP000242164"/>
    </source>
</evidence>
<accession>A0AAX2CP30</accession>
<proteinExistence type="predicted"/>
<gene>
    <name evidence="2" type="ORF">BCB44BAC_04641</name>
</gene>